<dbReference type="GO" id="GO:0004623">
    <property type="term" value="F:phospholipase A2 activity"/>
    <property type="evidence" value="ECO:0007669"/>
    <property type="project" value="TreeGrafter"/>
</dbReference>
<comment type="caution">
    <text evidence="1">The sequence shown here is derived from an EMBL/GenBank/DDBJ whole genome shotgun (WGS) entry which is preliminary data.</text>
</comment>
<dbReference type="PANTHER" id="PTHR10728:SF40">
    <property type="entry name" value="PATATIN FAMILY PROTEIN"/>
    <property type="match status" value="1"/>
</dbReference>
<organism evidence="1 2">
    <name type="scientific">Janthinobacterium lividum</name>
    <dbReference type="NCBI Taxonomy" id="29581"/>
    <lineage>
        <taxon>Bacteria</taxon>
        <taxon>Pseudomonadati</taxon>
        <taxon>Pseudomonadota</taxon>
        <taxon>Betaproteobacteria</taxon>
        <taxon>Burkholderiales</taxon>
        <taxon>Oxalobacteraceae</taxon>
        <taxon>Janthinobacterium</taxon>
    </lineage>
</organism>
<dbReference type="InterPro" id="IPR016035">
    <property type="entry name" value="Acyl_Trfase/lysoPLipase"/>
</dbReference>
<dbReference type="GO" id="GO:0046475">
    <property type="term" value="P:glycerophospholipid catabolic process"/>
    <property type="evidence" value="ECO:0007669"/>
    <property type="project" value="TreeGrafter"/>
</dbReference>
<dbReference type="EMBL" id="LFKP01000014">
    <property type="protein sequence ID" value="OHV94345.1"/>
    <property type="molecule type" value="Genomic_DNA"/>
</dbReference>
<gene>
    <name evidence="1" type="ORF">AKG95_27795</name>
</gene>
<protein>
    <submittedName>
        <fullName evidence="1">Uncharacterized protein</fullName>
    </submittedName>
</protein>
<proteinExistence type="predicted"/>
<evidence type="ECO:0000313" key="1">
    <source>
        <dbReference type="EMBL" id="OHV94345.1"/>
    </source>
</evidence>
<evidence type="ECO:0000313" key="2">
    <source>
        <dbReference type="Proteomes" id="UP000179840"/>
    </source>
</evidence>
<dbReference type="PANTHER" id="PTHR10728">
    <property type="entry name" value="CYTOSOLIC PHOSPHOLIPASE A2"/>
    <property type="match status" value="1"/>
</dbReference>
<reference evidence="1 2" key="1">
    <citation type="submission" date="2015-06" db="EMBL/GenBank/DDBJ databases">
        <title>Draft genome sequencing of a biphenyl-degrading bacterium, Janthinobacterium lividum MEG1.</title>
        <authorList>
            <person name="Shimodaira J."/>
            <person name="Hatta T."/>
        </authorList>
    </citation>
    <scope>NUCLEOTIDE SEQUENCE [LARGE SCALE GENOMIC DNA]</scope>
    <source>
        <strain evidence="1 2">MEG1</strain>
    </source>
</reference>
<sequence>MAISGAAAAPRMGTLTSQRYTTLLAMLNVRLGYWLRKPKRGWSWNSTPGATYFARELSGMMNEEAAFLNLSDGGHLENLGLYELLRRRCRYIIVIDGEADIEHQFTGLLNAIQMAKIDLGVKVEPDLSDLRTGDDRFKRAHFAMARIDYGIQQNGIAVQGLLLVIKLAMTGNEPELLMKYQNENLTFPHQSTAQQIFSEAQFEAYRLLGEHAAEAAFDPLLAGNTSTRAVQWMHELAKRLVP</sequence>
<dbReference type="AlphaFoldDB" id="A0A1S1U1I3"/>
<dbReference type="Gene3D" id="3.40.1090.10">
    <property type="entry name" value="Cytosolic phospholipase A2 catalytic domain"/>
    <property type="match status" value="1"/>
</dbReference>
<dbReference type="SUPFAM" id="SSF52151">
    <property type="entry name" value="FabD/lysophospholipase-like"/>
    <property type="match status" value="1"/>
</dbReference>
<accession>A0A1S1U1I3</accession>
<dbReference type="Proteomes" id="UP000179840">
    <property type="component" value="Unassembled WGS sequence"/>
</dbReference>
<dbReference type="GO" id="GO:0005829">
    <property type="term" value="C:cytosol"/>
    <property type="evidence" value="ECO:0007669"/>
    <property type="project" value="TreeGrafter"/>
</dbReference>
<name>A0A1S1U1I3_9BURK</name>